<keyword evidence="2" id="KW-1185">Reference proteome</keyword>
<gene>
    <name evidence="1" type="ORF">E5331_05425</name>
</gene>
<protein>
    <submittedName>
        <fullName evidence="1">Low specificity L-threonine aldolase</fullName>
    </submittedName>
</protein>
<name>A0AC61RMV1_9BACT</name>
<accession>A0AC61RMV1</accession>
<evidence type="ECO:0000313" key="1">
    <source>
        <dbReference type="EMBL" id="TGY79817.1"/>
    </source>
</evidence>
<proteinExistence type="predicted"/>
<comment type="caution">
    <text evidence="1">The sequence shown here is derived from an EMBL/GenBank/DDBJ whole genome shotgun (WGS) entry which is preliminary data.</text>
</comment>
<dbReference type="EMBL" id="SRYB01000005">
    <property type="protein sequence ID" value="TGY79817.1"/>
    <property type="molecule type" value="Genomic_DNA"/>
</dbReference>
<sequence>MEKLHFDSDYMRGCHPEILDRLVRTNMEQTPGYGSDAYTARAKRLILEACGLDEDSGDVVFLVGGTQTNATIIDLVAGRYEGVIAVETGHINVHESGAVEASGHKVITLPSHSGLLDASELDTYMTLFYADETWQHMVKPGCVYITFPTEVGTVYTKGELMAIREVCDKWELPLYIDGARLAYGLAASDDVDLKDIAAIADIFYIGGTKCGTLFGESVVTRHPRLLKNVLSHVKAHGALMAKGRLLGVQFESLFEGDLYERVGRNGVDKARRLKDGMLQKGFPLFMDSPTNQQFFVLPNEVIDCLMPKASFELWGARGEKETPVRFVTDWATTDADIDRLLSYI</sequence>
<dbReference type="Proteomes" id="UP000306319">
    <property type="component" value="Unassembled WGS sequence"/>
</dbReference>
<reference evidence="1" key="1">
    <citation type="submission" date="2019-04" db="EMBL/GenBank/DDBJ databases">
        <title>Microbes associate with the intestines of laboratory mice.</title>
        <authorList>
            <person name="Navarre W."/>
            <person name="Wong E."/>
            <person name="Huang K."/>
            <person name="Tropini C."/>
            <person name="Ng K."/>
            <person name="Yu B."/>
        </authorList>
    </citation>
    <scope>NUCLEOTIDE SEQUENCE</scope>
    <source>
        <strain evidence="1">NM04_E33</strain>
    </source>
</reference>
<organism evidence="1 2">
    <name type="scientific">Lepagella muris</name>
    <dbReference type="NCBI Taxonomy" id="3032870"/>
    <lineage>
        <taxon>Bacteria</taxon>
        <taxon>Pseudomonadati</taxon>
        <taxon>Bacteroidota</taxon>
        <taxon>Bacteroidia</taxon>
        <taxon>Bacteroidales</taxon>
        <taxon>Muribaculaceae</taxon>
        <taxon>Lepagella</taxon>
    </lineage>
</organism>
<evidence type="ECO:0000313" key="2">
    <source>
        <dbReference type="Proteomes" id="UP000306319"/>
    </source>
</evidence>